<name>A0ACB6RFH8_9PLEO</name>
<organism evidence="1 2">
    <name type="scientific">Lindgomyces ingoldianus</name>
    <dbReference type="NCBI Taxonomy" id="673940"/>
    <lineage>
        <taxon>Eukaryota</taxon>
        <taxon>Fungi</taxon>
        <taxon>Dikarya</taxon>
        <taxon>Ascomycota</taxon>
        <taxon>Pezizomycotina</taxon>
        <taxon>Dothideomycetes</taxon>
        <taxon>Pleosporomycetidae</taxon>
        <taxon>Pleosporales</taxon>
        <taxon>Lindgomycetaceae</taxon>
        <taxon>Lindgomyces</taxon>
    </lineage>
</organism>
<accession>A0ACB6RFH8</accession>
<evidence type="ECO:0000313" key="1">
    <source>
        <dbReference type="EMBL" id="KAF2477080.1"/>
    </source>
</evidence>
<comment type="caution">
    <text evidence="1">The sequence shown here is derived from an EMBL/GenBank/DDBJ whole genome shotgun (WGS) entry which is preliminary data.</text>
</comment>
<dbReference type="Proteomes" id="UP000799755">
    <property type="component" value="Unassembled WGS sequence"/>
</dbReference>
<sequence length="154" mass="17211">MEELSGRKIEIYRVEKLEIQGGGNLARQLRTARFSWRQVILAFTSLNLRTNVGGKQSKGAGGLVANFSTILVDDIENYIFFPLFSHFSTCSELDEYSLASSRKTLPLRPPSRLKAPYISSFSRSGISAEVGIIDTSKRGERGQSEPVVYRWSTT</sequence>
<keyword evidence="2" id="KW-1185">Reference proteome</keyword>
<reference evidence="1" key="1">
    <citation type="journal article" date="2020" name="Stud. Mycol.">
        <title>101 Dothideomycetes genomes: a test case for predicting lifestyles and emergence of pathogens.</title>
        <authorList>
            <person name="Haridas S."/>
            <person name="Albert R."/>
            <person name="Binder M."/>
            <person name="Bloem J."/>
            <person name="Labutti K."/>
            <person name="Salamov A."/>
            <person name="Andreopoulos B."/>
            <person name="Baker S."/>
            <person name="Barry K."/>
            <person name="Bills G."/>
            <person name="Bluhm B."/>
            <person name="Cannon C."/>
            <person name="Castanera R."/>
            <person name="Culley D."/>
            <person name="Daum C."/>
            <person name="Ezra D."/>
            <person name="Gonzalez J."/>
            <person name="Henrissat B."/>
            <person name="Kuo A."/>
            <person name="Liang C."/>
            <person name="Lipzen A."/>
            <person name="Lutzoni F."/>
            <person name="Magnuson J."/>
            <person name="Mondo S."/>
            <person name="Nolan M."/>
            <person name="Ohm R."/>
            <person name="Pangilinan J."/>
            <person name="Park H.-J."/>
            <person name="Ramirez L."/>
            <person name="Alfaro M."/>
            <person name="Sun H."/>
            <person name="Tritt A."/>
            <person name="Yoshinaga Y."/>
            <person name="Zwiers L.-H."/>
            <person name="Turgeon B."/>
            <person name="Goodwin S."/>
            <person name="Spatafora J."/>
            <person name="Crous P."/>
            <person name="Grigoriev I."/>
        </authorList>
    </citation>
    <scope>NUCLEOTIDE SEQUENCE</scope>
    <source>
        <strain evidence="1">ATCC 200398</strain>
    </source>
</reference>
<evidence type="ECO:0000313" key="2">
    <source>
        <dbReference type="Proteomes" id="UP000799755"/>
    </source>
</evidence>
<dbReference type="EMBL" id="MU003493">
    <property type="protein sequence ID" value="KAF2477080.1"/>
    <property type="molecule type" value="Genomic_DNA"/>
</dbReference>
<protein>
    <submittedName>
        <fullName evidence="1">Uncharacterized protein</fullName>
    </submittedName>
</protein>
<proteinExistence type="predicted"/>
<gene>
    <name evidence="1" type="ORF">BDR25DRAFT_348972</name>
</gene>